<name>A0A4U1JKZ5_9BACT</name>
<keyword evidence="5" id="KW-1185">Reference proteome</keyword>
<comment type="similarity">
    <text evidence="2">Belongs to the peptidase M14 family.</text>
</comment>
<dbReference type="SMART" id="SM00631">
    <property type="entry name" value="Zn_pept"/>
    <property type="match status" value="1"/>
</dbReference>
<dbReference type="OrthoDB" id="5490902at2"/>
<dbReference type="Pfam" id="PF18027">
    <property type="entry name" value="Pepdidase_M14_N"/>
    <property type="match status" value="1"/>
</dbReference>
<dbReference type="GO" id="GO:0006508">
    <property type="term" value="P:proteolysis"/>
    <property type="evidence" value="ECO:0007669"/>
    <property type="project" value="InterPro"/>
</dbReference>
<dbReference type="GO" id="GO:0008270">
    <property type="term" value="F:zinc ion binding"/>
    <property type="evidence" value="ECO:0007669"/>
    <property type="project" value="InterPro"/>
</dbReference>
<evidence type="ECO:0000313" key="5">
    <source>
        <dbReference type="Proteomes" id="UP000309215"/>
    </source>
</evidence>
<dbReference type="Gene3D" id="2.60.40.3120">
    <property type="match status" value="1"/>
</dbReference>
<dbReference type="PRINTS" id="PR00765">
    <property type="entry name" value="CRBOXYPTASEA"/>
</dbReference>
<protein>
    <recommendedName>
        <fullName evidence="3">Peptidase M14 domain-containing protein</fullName>
    </recommendedName>
</protein>
<evidence type="ECO:0000259" key="3">
    <source>
        <dbReference type="PROSITE" id="PS52035"/>
    </source>
</evidence>
<organism evidence="4 5">
    <name type="scientific">Polyangium fumosum</name>
    <dbReference type="NCBI Taxonomy" id="889272"/>
    <lineage>
        <taxon>Bacteria</taxon>
        <taxon>Pseudomonadati</taxon>
        <taxon>Myxococcota</taxon>
        <taxon>Polyangia</taxon>
        <taxon>Polyangiales</taxon>
        <taxon>Polyangiaceae</taxon>
        <taxon>Polyangium</taxon>
    </lineage>
</organism>
<evidence type="ECO:0000256" key="1">
    <source>
        <dbReference type="ARBA" id="ARBA00001947"/>
    </source>
</evidence>
<dbReference type="PANTHER" id="PTHR12756:SF11">
    <property type="entry name" value="CYTOSOLIC CARBOXYPEPTIDASE 1"/>
    <property type="match status" value="1"/>
</dbReference>
<dbReference type="PROSITE" id="PS52035">
    <property type="entry name" value="PEPTIDASE_M14"/>
    <property type="match status" value="1"/>
</dbReference>
<sequence>MSSFPAGSLRCCRCPSCSSPFDLSAAEYRRNGPARRGLRHVRDTPARGPTIAPRSPALRGMMHFMHVDADLCGGSIVVTGHHGAEAELSLRADSAAGIRQWFHFRVRGARGRHVELTIHDAGEAMHPDAFHGYRALASYDLERWFRVPTHFDGRRLVLQHRPEHDTVHYSYFAAYPLDRLAALLSVVDRSPRARVLPIGASVEGRPIHIIVLGEEHPGKPRLWITGRQHPGETMGSWFVEGALVRLLAEDDLVTDTLLHEAVVYVVPIVNPDGSTRGNFRTNAAGRDLNREWQAPSDELSPEVASVRSAMEQAGVDLFLDVHGDEHADVAFAIGCAGNPGYSERLYELERRFTRSLARRDGGFSSELDYGADDPGKGDLRIGNNWVGERFDCLSMTIEMPFKEGPSGFGPDRAAELGRSSLEAVLESLGALR</sequence>
<dbReference type="CDD" id="cd06234">
    <property type="entry name" value="M14_PaCCP-like"/>
    <property type="match status" value="1"/>
</dbReference>
<accession>A0A4U1JKZ5</accession>
<dbReference type="Pfam" id="PF00246">
    <property type="entry name" value="Peptidase_M14"/>
    <property type="match status" value="1"/>
</dbReference>
<dbReference type="SUPFAM" id="SSF53187">
    <property type="entry name" value="Zn-dependent exopeptidases"/>
    <property type="match status" value="1"/>
</dbReference>
<dbReference type="GO" id="GO:0004181">
    <property type="term" value="F:metallocarboxypeptidase activity"/>
    <property type="evidence" value="ECO:0007669"/>
    <property type="project" value="InterPro"/>
</dbReference>
<dbReference type="PANTHER" id="PTHR12756">
    <property type="entry name" value="CYTOSOLIC CARBOXYPEPTIDASE"/>
    <property type="match status" value="1"/>
</dbReference>
<dbReference type="InterPro" id="IPR050821">
    <property type="entry name" value="Cytosolic_carboxypeptidase"/>
</dbReference>
<dbReference type="InterPro" id="IPR000834">
    <property type="entry name" value="Peptidase_M14"/>
</dbReference>
<reference evidence="4 5" key="1">
    <citation type="submission" date="2019-04" db="EMBL/GenBank/DDBJ databases">
        <authorList>
            <person name="Li Y."/>
            <person name="Wang J."/>
        </authorList>
    </citation>
    <scope>NUCLEOTIDE SEQUENCE [LARGE SCALE GENOMIC DNA]</scope>
    <source>
        <strain evidence="4 5">DSM 14668</strain>
    </source>
</reference>
<evidence type="ECO:0000256" key="2">
    <source>
        <dbReference type="PROSITE-ProRule" id="PRU01379"/>
    </source>
</evidence>
<dbReference type="Proteomes" id="UP000309215">
    <property type="component" value="Unassembled WGS sequence"/>
</dbReference>
<feature type="active site" description="Proton donor/acceptor" evidence="2">
    <location>
        <position position="398"/>
    </location>
</feature>
<evidence type="ECO:0000313" key="4">
    <source>
        <dbReference type="EMBL" id="TKD12725.1"/>
    </source>
</evidence>
<proteinExistence type="inferred from homology"/>
<dbReference type="Gene3D" id="3.40.630.10">
    <property type="entry name" value="Zn peptidases"/>
    <property type="match status" value="1"/>
</dbReference>
<dbReference type="InterPro" id="IPR040626">
    <property type="entry name" value="Pepdidase_M14_N"/>
</dbReference>
<comment type="caution">
    <text evidence="4">The sequence shown here is derived from an EMBL/GenBank/DDBJ whole genome shotgun (WGS) entry which is preliminary data.</text>
</comment>
<feature type="domain" description="Peptidase M14" evidence="3">
    <location>
        <begin position="173"/>
        <end position="428"/>
    </location>
</feature>
<dbReference type="EMBL" id="SSMQ01000002">
    <property type="protein sequence ID" value="TKD12725.1"/>
    <property type="molecule type" value="Genomic_DNA"/>
</dbReference>
<gene>
    <name evidence="4" type="ORF">E8A74_02965</name>
</gene>
<dbReference type="AlphaFoldDB" id="A0A4U1JKZ5"/>
<comment type="cofactor">
    <cofactor evidence="1">
        <name>Zn(2+)</name>
        <dbReference type="ChEBI" id="CHEBI:29105"/>
    </cofactor>
</comment>